<proteinExistence type="predicted"/>
<dbReference type="EMBL" id="CM042020">
    <property type="protein sequence ID" value="KAI3821754.1"/>
    <property type="molecule type" value="Genomic_DNA"/>
</dbReference>
<reference evidence="2" key="1">
    <citation type="journal article" date="2022" name="Mol. Ecol. Resour.">
        <title>The genomes of chicory, endive, great burdock and yacon provide insights into Asteraceae palaeo-polyploidization history and plant inulin production.</title>
        <authorList>
            <person name="Fan W."/>
            <person name="Wang S."/>
            <person name="Wang H."/>
            <person name="Wang A."/>
            <person name="Jiang F."/>
            <person name="Liu H."/>
            <person name="Zhao H."/>
            <person name="Xu D."/>
            <person name="Zhang Y."/>
        </authorList>
    </citation>
    <scope>NUCLEOTIDE SEQUENCE [LARGE SCALE GENOMIC DNA]</scope>
    <source>
        <strain evidence="2">cv. Yunnan</strain>
    </source>
</reference>
<sequence>MVQIPPQPVSPSALPEPKFPYVDLLLEDRRKEYVEVGVPLYEAAIKGDWKAAKPILDNHPDLIRFAITENSETLLHVAASAESTKAVQEFVINLLNMMDEKDLELQNDNYNTALGLAAKAGNIETAKLLVKKNQSLIEIPGSKYGMPLYMAALYAKPDMVRYLYDISRSMSGPYWYGKNRGWVLLKCVDAEIFDVAIKIVRERPELMVNKLLVTDVLLALARNTQAFERSRPVLSIPHRNGNESGILQLLKIIWEKIAIIPQSEIDNILQGPEETTTPKSEIDNILKGPEGNTMPKSEIENIFLGPERNTITSYPSREVEQMIPPSYRQMKNKDGKTPQDLFARKQADLVSKGEEWMNNYMLVATLIATIVFAAAFTLPGGYKDNKGIPFYREELSLIIFVVSDAVSLISSSTSVLIFLSILTSRYAQYDFMESLPVKIIFGLATLFLSIVTMMVAFSASFFVLYHNNLKWVPITVTSLAGIPVLLFAKLQFKFLVNVLYVTYRSRYLFKPKKHILYY</sequence>
<name>A0ACB9JMN0_9ASTR</name>
<reference evidence="1 2" key="2">
    <citation type="journal article" date="2022" name="Mol. Ecol. Resour.">
        <title>The genomes of chicory, endive, great burdock and yacon provide insights into Asteraceae paleo-polyploidization history and plant inulin production.</title>
        <authorList>
            <person name="Fan W."/>
            <person name="Wang S."/>
            <person name="Wang H."/>
            <person name="Wang A."/>
            <person name="Jiang F."/>
            <person name="Liu H."/>
            <person name="Zhao H."/>
            <person name="Xu D."/>
            <person name="Zhang Y."/>
        </authorList>
    </citation>
    <scope>NUCLEOTIDE SEQUENCE [LARGE SCALE GENOMIC DNA]</scope>
    <source>
        <strain evidence="2">cv. Yunnan</strain>
        <tissue evidence="1">Leaves</tissue>
    </source>
</reference>
<dbReference type="Proteomes" id="UP001056120">
    <property type="component" value="Linkage Group LG03"/>
</dbReference>
<organism evidence="1 2">
    <name type="scientific">Smallanthus sonchifolius</name>
    <dbReference type="NCBI Taxonomy" id="185202"/>
    <lineage>
        <taxon>Eukaryota</taxon>
        <taxon>Viridiplantae</taxon>
        <taxon>Streptophyta</taxon>
        <taxon>Embryophyta</taxon>
        <taxon>Tracheophyta</taxon>
        <taxon>Spermatophyta</taxon>
        <taxon>Magnoliopsida</taxon>
        <taxon>eudicotyledons</taxon>
        <taxon>Gunneridae</taxon>
        <taxon>Pentapetalae</taxon>
        <taxon>asterids</taxon>
        <taxon>campanulids</taxon>
        <taxon>Asterales</taxon>
        <taxon>Asteraceae</taxon>
        <taxon>Asteroideae</taxon>
        <taxon>Heliantheae alliance</taxon>
        <taxon>Millerieae</taxon>
        <taxon>Smallanthus</taxon>
    </lineage>
</organism>
<gene>
    <name evidence="1" type="ORF">L1987_09326</name>
</gene>
<evidence type="ECO:0000313" key="1">
    <source>
        <dbReference type="EMBL" id="KAI3821754.1"/>
    </source>
</evidence>
<evidence type="ECO:0000313" key="2">
    <source>
        <dbReference type="Proteomes" id="UP001056120"/>
    </source>
</evidence>
<comment type="caution">
    <text evidence="1">The sequence shown here is derived from an EMBL/GenBank/DDBJ whole genome shotgun (WGS) entry which is preliminary data.</text>
</comment>
<protein>
    <submittedName>
        <fullName evidence="1">Uncharacterized protein</fullName>
    </submittedName>
</protein>
<keyword evidence="2" id="KW-1185">Reference proteome</keyword>
<accession>A0ACB9JMN0</accession>